<dbReference type="GeneID" id="24137333"/>
<dbReference type="EMBL" id="KK584189">
    <property type="protein sequence ID" value="KDO16330.1"/>
    <property type="molecule type" value="Genomic_DNA"/>
</dbReference>
<gene>
    <name evidence="1" type="ORF">SPRG_15622</name>
</gene>
<dbReference type="VEuPathDB" id="FungiDB:SPRG_15622"/>
<evidence type="ECO:0000313" key="2">
    <source>
        <dbReference type="Proteomes" id="UP000030745"/>
    </source>
</evidence>
<dbReference type="AlphaFoldDB" id="A0A067BHX4"/>
<name>A0A067BHX4_SAPPC</name>
<proteinExistence type="predicted"/>
<reference evidence="1 2" key="1">
    <citation type="journal article" date="2013" name="PLoS Genet.">
        <title>Distinctive expansion of potential virulence genes in the genome of the oomycete fish pathogen Saprolegnia parasitica.</title>
        <authorList>
            <person name="Jiang R.H."/>
            <person name="de Bruijn I."/>
            <person name="Haas B.J."/>
            <person name="Belmonte R."/>
            <person name="Lobach L."/>
            <person name="Christie J."/>
            <person name="van den Ackerveken G."/>
            <person name="Bottin A."/>
            <person name="Bulone V."/>
            <person name="Diaz-Moreno S.M."/>
            <person name="Dumas B."/>
            <person name="Fan L."/>
            <person name="Gaulin E."/>
            <person name="Govers F."/>
            <person name="Grenville-Briggs L.J."/>
            <person name="Horner N.R."/>
            <person name="Levin J.Z."/>
            <person name="Mammella M."/>
            <person name="Meijer H.J."/>
            <person name="Morris P."/>
            <person name="Nusbaum C."/>
            <person name="Oome S."/>
            <person name="Phillips A.J."/>
            <person name="van Rooyen D."/>
            <person name="Rzeszutek E."/>
            <person name="Saraiva M."/>
            <person name="Secombes C.J."/>
            <person name="Seidl M.F."/>
            <person name="Snel B."/>
            <person name="Stassen J.H."/>
            <person name="Sykes S."/>
            <person name="Tripathy S."/>
            <person name="van den Berg H."/>
            <person name="Vega-Arreguin J.C."/>
            <person name="Wawra S."/>
            <person name="Young S.K."/>
            <person name="Zeng Q."/>
            <person name="Dieguez-Uribeondo J."/>
            <person name="Russ C."/>
            <person name="Tyler B.M."/>
            <person name="van West P."/>
        </authorList>
    </citation>
    <scope>NUCLEOTIDE SEQUENCE [LARGE SCALE GENOMIC DNA]</scope>
    <source>
        <strain evidence="1 2">CBS 223.65</strain>
    </source>
</reference>
<protein>
    <submittedName>
        <fullName evidence="1">Uncharacterized protein</fullName>
    </submittedName>
</protein>
<dbReference type="RefSeq" id="XP_012212964.1">
    <property type="nucleotide sequence ID" value="XM_012357574.1"/>
</dbReference>
<dbReference type="PANTHER" id="PTHR14819">
    <property type="entry name" value="GTP-BINDING"/>
    <property type="match status" value="1"/>
</dbReference>
<dbReference type="Proteomes" id="UP000030745">
    <property type="component" value="Unassembled WGS sequence"/>
</dbReference>
<keyword evidence="2" id="KW-1185">Reference proteome</keyword>
<sequence>MSRLVLVKVQECYLGVAKKLVRDVEESIVSASAVAASAASKRSECFVHELRLKLQCRLKCSGTSALIGSLPTVAGDVMNCDDQGPSVFALPANQDGLHVTQALLTHLAALKAQLGPSTQWSSTMADEVLDVIQNEAYGAVDGIMPRCGAPCPHCRCPCTKALGHASTKDDALHDTYHQPEGLVGVYMVRSHELVYRSCATSVVDDISIAFASGSRPYKEFEAIYPGWALPRVTKFLPLREYIFKQCQSELSQMHNKLKCTTIPASYDHNLADIEKQLVHLLC</sequence>
<organism evidence="1 2">
    <name type="scientific">Saprolegnia parasitica (strain CBS 223.65)</name>
    <dbReference type="NCBI Taxonomy" id="695850"/>
    <lineage>
        <taxon>Eukaryota</taxon>
        <taxon>Sar</taxon>
        <taxon>Stramenopiles</taxon>
        <taxon>Oomycota</taxon>
        <taxon>Saprolegniomycetes</taxon>
        <taxon>Saprolegniales</taxon>
        <taxon>Saprolegniaceae</taxon>
        <taxon>Saprolegnia</taxon>
    </lineage>
</organism>
<dbReference type="OrthoDB" id="167077at2759"/>
<dbReference type="InterPro" id="IPR052986">
    <property type="entry name" value="VLIG_GTPase"/>
</dbReference>
<dbReference type="KEGG" id="spar:SPRG_15622"/>
<accession>A0A067BHX4</accession>
<evidence type="ECO:0000313" key="1">
    <source>
        <dbReference type="EMBL" id="KDO16330.1"/>
    </source>
</evidence>
<dbReference type="STRING" id="695850.A0A067BHX4"/>
<dbReference type="PANTHER" id="PTHR14819:SF25">
    <property type="entry name" value="CHROMOSOME UNDETERMINED SCAFFOLD_52, WHOLE GENOME SHOTGUN SEQUENCE"/>
    <property type="match status" value="1"/>
</dbReference>